<dbReference type="GO" id="GO:0016787">
    <property type="term" value="F:hydrolase activity"/>
    <property type="evidence" value="ECO:0007669"/>
    <property type="project" value="UniProtKB-KW"/>
</dbReference>
<keyword evidence="5" id="KW-0732">Signal</keyword>
<comment type="similarity">
    <text evidence="4">Belongs to the cyclic nucleotide phosphodiesterase class-III family.</text>
</comment>
<keyword evidence="9" id="KW-1185">Reference proteome</keyword>
<name>A0A0R1QHH4_9LACO</name>
<dbReference type="InterPro" id="IPR004843">
    <property type="entry name" value="Calcineurin-like_PHP"/>
</dbReference>
<evidence type="ECO:0000256" key="1">
    <source>
        <dbReference type="ARBA" id="ARBA00022723"/>
    </source>
</evidence>
<dbReference type="InterPro" id="IPR029052">
    <property type="entry name" value="Metallo-depent_PP-like"/>
</dbReference>
<evidence type="ECO:0000259" key="7">
    <source>
        <dbReference type="Pfam" id="PF17839"/>
    </source>
</evidence>
<dbReference type="EMBL" id="AZEU01000247">
    <property type="protein sequence ID" value="KRL41578.1"/>
    <property type="molecule type" value="Genomic_DNA"/>
</dbReference>
<evidence type="ECO:0000259" key="6">
    <source>
        <dbReference type="Pfam" id="PF00149"/>
    </source>
</evidence>
<evidence type="ECO:0008006" key="10">
    <source>
        <dbReference type="Google" id="ProtNLM"/>
    </source>
</evidence>
<protein>
    <recommendedName>
        <fullName evidence="10">Phosphohydrolase</fullName>
    </recommendedName>
</protein>
<accession>A0A0R1QHH4</accession>
<dbReference type="PANTHER" id="PTHR42988:SF2">
    <property type="entry name" value="CYCLIC NUCLEOTIDE PHOSPHODIESTERASE CBUA0032-RELATED"/>
    <property type="match status" value="1"/>
</dbReference>
<dbReference type="InterPro" id="IPR040869">
    <property type="entry name" value="CNP_C"/>
</dbReference>
<evidence type="ECO:0000256" key="2">
    <source>
        <dbReference type="ARBA" id="ARBA00022801"/>
    </source>
</evidence>
<feature type="domain" description="Calcineurin-like phosphoesterase" evidence="6">
    <location>
        <begin position="44"/>
        <end position="283"/>
    </location>
</feature>
<gene>
    <name evidence="8" type="ORF">FD01_GL002161</name>
</gene>
<comment type="caution">
    <text evidence="8">The sequence shown here is derived from an EMBL/GenBank/DDBJ whole genome shotgun (WGS) entry which is preliminary data.</text>
</comment>
<organism evidence="8 9">
    <name type="scientific">Lacticaseibacillus manihotivorans DSM 13343 = JCM 12514</name>
    <dbReference type="NCBI Taxonomy" id="1423769"/>
    <lineage>
        <taxon>Bacteria</taxon>
        <taxon>Bacillati</taxon>
        <taxon>Bacillota</taxon>
        <taxon>Bacilli</taxon>
        <taxon>Lactobacillales</taxon>
        <taxon>Lactobacillaceae</taxon>
        <taxon>Lacticaseibacillus</taxon>
    </lineage>
</organism>
<feature type="signal peptide" evidence="5">
    <location>
        <begin position="1"/>
        <end position="22"/>
    </location>
</feature>
<keyword evidence="2" id="KW-0378">Hydrolase</keyword>
<dbReference type="PATRIC" id="fig|1423769.4.peg.2322"/>
<keyword evidence="1" id="KW-0479">Metal-binding</keyword>
<feature type="domain" description="Cyclic nucleotide phosphodiesterase C-terminal" evidence="7">
    <location>
        <begin position="329"/>
        <end position="430"/>
    </location>
</feature>
<dbReference type="PANTHER" id="PTHR42988">
    <property type="entry name" value="PHOSPHOHYDROLASE"/>
    <property type="match status" value="1"/>
</dbReference>
<proteinExistence type="inferred from homology"/>
<dbReference type="SUPFAM" id="SSF56300">
    <property type="entry name" value="Metallo-dependent phosphatases"/>
    <property type="match status" value="1"/>
</dbReference>
<reference evidence="8 9" key="1">
    <citation type="journal article" date="2015" name="Genome Announc.">
        <title>Expanding the biotechnology potential of lactobacilli through comparative genomics of 213 strains and associated genera.</title>
        <authorList>
            <person name="Sun Z."/>
            <person name="Harris H.M."/>
            <person name="McCann A."/>
            <person name="Guo C."/>
            <person name="Argimon S."/>
            <person name="Zhang W."/>
            <person name="Yang X."/>
            <person name="Jeffery I.B."/>
            <person name="Cooney J.C."/>
            <person name="Kagawa T.F."/>
            <person name="Liu W."/>
            <person name="Song Y."/>
            <person name="Salvetti E."/>
            <person name="Wrobel A."/>
            <person name="Rasinkangas P."/>
            <person name="Parkhill J."/>
            <person name="Rea M.C."/>
            <person name="O'Sullivan O."/>
            <person name="Ritari J."/>
            <person name="Douillard F.P."/>
            <person name="Paul Ross R."/>
            <person name="Yang R."/>
            <person name="Briner A.E."/>
            <person name="Felis G.E."/>
            <person name="de Vos W.M."/>
            <person name="Barrangou R."/>
            <person name="Klaenhammer T.R."/>
            <person name="Caufield P.W."/>
            <person name="Cui Y."/>
            <person name="Zhang H."/>
            <person name="O'Toole P.W."/>
        </authorList>
    </citation>
    <scope>NUCLEOTIDE SEQUENCE [LARGE SCALE GENOMIC DNA]</scope>
    <source>
        <strain evidence="8 9">DSM 13343</strain>
    </source>
</reference>
<evidence type="ECO:0000256" key="5">
    <source>
        <dbReference type="SAM" id="SignalP"/>
    </source>
</evidence>
<evidence type="ECO:0000313" key="9">
    <source>
        <dbReference type="Proteomes" id="UP000051790"/>
    </source>
</evidence>
<keyword evidence="3" id="KW-0408">Iron</keyword>
<evidence type="ECO:0000313" key="8">
    <source>
        <dbReference type="EMBL" id="KRL41578.1"/>
    </source>
</evidence>
<evidence type="ECO:0000256" key="3">
    <source>
        <dbReference type="ARBA" id="ARBA00023004"/>
    </source>
</evidence>
<dbReference type="InterPro" id="IPR050884">
    <property type="entry name" value="CNP_phosphodiesterase-III"/>
</dbReference>
<feature type="chain" id="PRO_5038434226" description="Phosphohydrolase" evidence="5">
    <location>
        <begin position="23"/>
        <end position="441"/>
    </location>
</feature>
<dbReference type="Pfam" id="PF00149">
    <property type="entry name" value="Metallophos"/>
    <property type="match status" value="1"/>
</dbReference>
<evidence type="ECO:0000256" key="4">
    <source>
        <dbReference type="ARBA" id="ARBA00025742"/>
    </source>
</evidence>
<dbReference type="Proteomes" id="UP000051790">
    <property type="component" value="Unassembled WGS sequence"/>
</dbReference>
<dbReference type="Pfam" id="PF17839">
    <property type="entry name" value="CNP_C_terminal"/>
    <property type="match status" value="1"/>
</dbReference>
<dbReference type="Gene3D" id="3.60.21.10">
    <property type="match status" value="1"/>
</dbReference>
<sequence>MKRLVAIIASLVAMCGFAAALAFCYPQSTDHEPVLSNESKPILWVTSDTHFIAPSLHDEKHAWQLINGSAAGKDLTDQPVAIHAFVQEALKQKPTAVIITGDVTLNGELASAKSIAKRLRPLQNAGIHVLIIPGNHDIYDGWARRFKGKEQYKTTQISPEAWRKIFSDGYQHEASEDADSLSYAVNLNQNYQLLMLDDNIYTVQPSNIQPMTGGRLRPSTLNWIRQRLETAKKQHRQTLVFMHHNLYDHNSHSVGWTLDNANALRKLLAEYKVPVVFSGHIHAQDISADPSKKYPTKEIVSASFSETPGIYGVVTLTKDTFSYRTQKQNLTPYLTATQRTYPRLLNYQHHLEKDFKETQALPIVWQEARDAGLRGDDLKNATTFLAELNWRFFSGNDSGGLDTLKEMAGYKVVMGNSHLRKRAQAMLIDHNLPDHRLFLRY</sequence>
<dbReference type="GO" id="GO:0046872">
    <property type="term" value="F:metal ion binding"/>
    <property type="evidence" value="ECO:0007669"/>
    <property type="project" value="UniProtKB-KW"/>
</dbReference>
<dbReference type="AlphaFoldDB" id="A0A0R1QHH4"/>